<evidence type="ECO:0000313" key="2">
    <source>
        <dbReference type="Proteomes" id="UP000601099"/>
    </source>
</evidence>
<comment type="caution">
    <text evidence="1">The sequence shown here is derived from an EMBL/GenBank/DDBJ whole genome shotgun (WGS) entry which is preliminary data.</text>
</comment>
<accession>A0ABS0KWS5</accession>
<dbReference type="Proteomes" id="UP000601099">
    <property type="component" value="Unassembled WGS sequence"/>
</dbReference>
<sequence>MYFPADTLITSLNPLLDAAGLQRLTLQTEYCQLYGWHFTAHAFRGAAAVLLIDPCAAVATPEQLHEQLTDALLDQLAAACTACGQL</sequence>
<gene>
    <name evidence="1" type="ORF">I5L79_02135</name>
</gene>
<name>A0ABS0KWS5_9BACT</name>
<evidence type="ECO:0000313" key="1">
    <source>
        <dbReference type="EMBL" id="MBG8552323.1"/>
    </source>
</evidence>
<reference evidence="1 2" key="1">
    <citation type="submission" date="2020-11" db="EMBL/GenBank/DDBJ databases">
        <title>Hymenobacter sp.</title>
        <authorList>
            <person name="Kim M.K."/>
        </authorList>
    </citation>
    <scope>NUCLEOTIDE SEQUENCE [LARGE SCALE GENOMIC DNA]</scope>
    <source>
        <strain evidence="1 2">BT594</strain>
    </source>
</reference>
<dbReference type="RefSeq" id="WP_196953362.1">
    <property type="nucleotide sequence ID" value="NZ_JADWYK010000001.1"/>
</dbReference>
<dbReference type="EMBL" id="JADWYK010000001">
    <property type="protein sequence ID" value="MBG8552323.1"/>
    <property type="molecule type" value="Genomic_DNA"/>
</dbReference>
<proteinExistence type="predicted"/>
<protein>
    <submittedName>
        <fullName evidence="1">Uncharacterized protein</fullName>
    </submittedName>
</protein>
<keyword evidence="2" id="KW-1185">Reference proteome</keyword>
<organism evidence="1 2">
    <name type="scientific">Hymenobacter guriensis</name>
    <dbReference type="NCBI Taxonomy" id="2793065"/>
    <lineage>
        <taxon>Bacteria</taxon>
        <taxon>Pseudomonadati</taxon>
        <taxon>Bacteroidota</taxon>
        <taxon>Cytophagia</taxon>
        <taxon>Cytophagales</taxon>
        <taxon>Hymenobacteraceae</taxon>
        <taxon>Hymenobacter</taxon>
    </lineage>
</organism>